<feature type="domain" description="ELM2" evidence="3">
    <location>
        <begin position="374"/>
        <end position="528"/>
    </location>
</feature>
<dbReference type="SUPFAM" id="SSF46774">
    <property type="entry name" value="ARID-like"/>
    <property type="match status" value="1"/>
</dbReference>
<protein>
    <recommendedName>
        <fullName evidence="6">ARID domain-containing protein</fullName>
    </recommendedName>
</protein>
<dbReference type="SMART" id="SM00501">
    <property type="entry name" value="BRIGHT"/>
    <property type="match status" value="1"/>
</dbReference>
<proteinExistence type="predicted"/>
<dbReference type="Gene3D" id="1.10.150.60">
    <property type="entry name" value="ARID DNA-binding domain"/>
    <property type="match status" value="1"/>
</dbReference>
<feature type="domain" description="ARID" evidence="2">
    <location>
        <begin position="41"/>
        <end position="134"/>
    </location>
</feature>
<accession>A0A4V4H802</accession>
<dbReference type="Proteomes" id="UP000317650">
    <property type="component" value="Chromosome 5"/>
</dbReference>
<dbReference type="SMART" id="SM01189">
    <property type="entry name" value="ELM2"/>
    <property type="match status" value="1"/>
</dbReference>
<keyword evidence="1" id="KW-0539">Nucleus</keyword>
<dbReference type="PROSITE" id="PS51156">
    <property type="entry name" value="ELM2"/>
    <property type="match status" value="1"/>
</dbReference>
<dbReference type="PANTHER" id="PTHR46410">
    <property type="entry name" value="AT-RICH INTERACTIVE DOMAIN-CONTAINING PROTEIN 2"/>
    <property type="match status" value="1"/>
</dbReference>
<reference evidence="4 5" key="1">
    <citation type="journal article" date="2019" name="Nat. Plants">
        <title>Genome sequencing of Musa balbisiana reveals subgenome evolution and function divergence in polyploid bananas.</title>
        <authorList>
            <person name="Yao X."/>
        </authorList>
    </citation>
    <scope>NUCLEOTIDE SEQUENCE [LARGE SCALE GENOMIC DNA]</scope>
    <source>
        <strain evidence="5">cv. DH-PKW</strain>
        <tissue evidence="4">Leaves</tissue>
    </source>
</reference>
<evidence type="ECO:0000313" key="5">
    <source>
        <dbReference type="Proteomes" id="UP000317650"/>
    </source>
</evidence>
<dbReference type="SMART" id="SM01014">
    <property type="entry name" value="ARID"/>
    <property type="match status" value="1"/>
</dbReference>
<dbReference type="InterPro" id="IPR001005">
    <property type="entry name" value="SANT/Myb"/>
</dbReference>
<evidence type="ECO:0008006" key="6">
    <source>
        <dbReference type="Google" id="ProtNLM"/>
    </source>
</evidence>
<sequence>MAGWPLASAGVSLDVVEILRKLQSIGFCSDLDVPGSETSCEKWSVLFDRILSVFSKEVDRRRGIRPLPAMVGTGHRVDLLKLYSLVQEMGGCDLVTENCAWASVAQALGLELGFGSSLKLVFFKYLDVVDRWLQRVSGKKVAGKRSGYKKLRLLGVGEGCGAITDNKKADCQSPVPLGSKKDQFLSPLKGSGCRSQLDTDGNDNCDVLISEASRVDGGGLNHLKRKRDDLAGMLEWVRNWAKNPGYCSGGKFMASDRGKVKGLASSEHYAQVLLARQAVSHRRTRRTSSQATHHQNGFHSICENGNGTISHAETKCNQKSKSRTCYQTFCLHEDDMDNKGLMAAGEESNDVKHGLQNPCLDAIADWLSSGPPHVKIPVGRQFQAEVPIWTVQPSVSTTESDELKWLGTRIWPPEGQENTPFDNVAVGRGRQANCQCEWPGFVECTRFHIAEKRLQLKCELGPAFYAWGFRSMGEEVALSWTEEEECKFKAIVHSNRPSLDKNFWNKLYLYFPLKKRKNLVSYYFNVFLVGRRRYQNRVTHNSVDSDDEDTEFGSVSTSLGQGAVKIHDSVSVICDQNMQCMDLDE</sequence>
<name>A0A4V4H802_MUSBA</name>
<dbReference type="InterPro" id="IPR036431">
    <property type="entry name" value="ARID_dom_sf"/>
</dbReference>
<gene>
    <name evidence="4" type="ORF">C4D60_Mb05t07300</name>
</gene>
<evidence type="ECO:0000313" key="4">
    <source>
        <dbReference type="EMBL" id="THU65785.1"/>
    </source>
</evidence>
<dbReference type="PROSITE" id="PS51011">
    <property type="entry name" value="ARID"/>
    <property type="match status" value="1"/>
</dbReference>
<comment type="caution">
    <text evidence="4">The sequence shown here is derived from an EMBL/GenBank/DDBJ whole genome shotgun (WGS) entry which is preliminary data.</text>
</comment>
<dbReference type="EMBL" id="PYDT01000003">
    <property type="protein sequence ID" value="THU65785.1"/>
    <property type="molecule type" value="Genomic_DNA"/>
</dbReference>
<evidence type="ECO:0000256" key="1">
    <source>
        <dbReference type="ARBA" id="ARBA00023242"/>
    </source>
</evidence>
<dbReference type="InterPro" id="IPR000949">
    <property type="entry name" value="ELM2_dom"/>
</dbReference>
<dbReference type="Pfam" id="PF01388">
    <property type="entry name" value="ARID"/>
    <property type="match status" value="1"/>
</dbReference>
<dbReference type="PANTHER" id="PTHR46410:SF1">
    <property type="entry name" value="AT-RICH INTERACTIVE DOMAIN-CONTAINING PROTEIN 1"/>
    <property type="match status" value="1"/>
</dbReference>
<evidence type="ECO:0000259" key="3">
    <source>
        <dbReference type="PROSITE" id="PS51156"/>
    </source>
</evidence>
<dbReference type="CDD" id="cd16100">
    <property type="entry name" value="ARID"/>
    <property type="match status" value="1"/>
</dbReference>
<dbReference type="AlphaFoldDB" id="A0A4V4H802"/>
<dbReference type="GO" id="GO:0003677">
    <property type="term" value="F:DNA binding"/>
    <property type="evidence" value="ECO:0007669"/>
    <property type="project" value="InterPro"/>
</dbReference>
<dbReference type="CDD" id="cd00167">
    <property type="entry name" value="SANT"/>
    <property type="match status" value="1"/>
</dbReference>
<evidence type="ECO:0000259" key="2">
    <source>
        <dbReference type="PROSITE" id="PS51011"/>
    </source>
</evidence>
<keyword evidence="5" id="KW-1185">Reference proteome</keyword>
<dbReference type="InterPro" id="IPR001606">
    <property type="entry name" value="ARID_dom"/>
</dbReference>
<organism evidence="4 5">
    <name type="scientific">Musa balbisiana</name>
    <name type="common">Banana</name>
    <dbReference type="NCBI Taxonomy" id="52838"/>
    <lineage>
        <taxon>Eukaryota</taxon>
        <taxon>Viridiplantae</taxon>
        <taxon>Streptophyta</taxon>
        <taxon>Embryophyta</taxon>
        <taxon>Tracheophyta</taxon>
        <taxon>Spermatophyta</taxon>
        <taxon>Magnoliopsida</taxon>
        <taxon>Liliopsida</taxon>
        <taxon>Zingiberales</taxon>
        <taxon>Musaceae</taxon>
        <taxon>Musa</taxon>
    </lineage>
</organism>